<evidence type="ECO:0000256" key="8">
    <source>
        <dbReference type="ARBA" id="ARBA00023098"/>
    </source>
</evidence>
<evidence type="ECO:0000256" key="12">
    <source>
        <dbReference type="HAMAP-Rule" id="MF_01916"/>
    </source>
</evidence>
<feature type="active site" evidence="12">
    <location>
        <position position="392"/>
    </location>
</feature>
<dbReference type="Pfam" id="PF13396">
    <property type="entry name" value="PLDc_N"/>
    <property type="match status" value="1"/>
</dbReference>
<dbReference type="Gene3D" id="3.30.870.10">
    <property type="entry name" value="Endonuclease Chain A"/>
    <property type="match status" value="2"/>
</dbReference>
<dbReference type="CDD" id="cd09110">
    <property type="entry name" value="PLDc_CLS_1"/>
    <property type="match status" value="1"/>
</dbReference>
<feature type="active site" evidence="12">
    <location>
        <position position="215"/>
    </location>
</feature>
<feature type="active site" evidence="12">
    <location>
        <position position="220"/>
    </location>
</feature>
<organism evidence="15 16">
    <name type="scientific">Aquimarina mytili</name>
    <dbReference type="NCBI Taxonomy" id="874423"/>
    <lineage>
        <taxon>Bacteria</taxon>
        <taxon>Pseudomonadati</taxon>
        <taxon>Bacteroidota</taxon>
        <taxon>Flavobacteriia</taxon>
        <taxon>Flavobacteriales</taxon>
        <taxon>Flavobacteriaceae</taxon>
        <taxon>Aquimarina</taxon>
    </lineage>
</organism>
<keyword evidence="3 12" id="KW-0444">Lipid biosynthesis</keyword>
<dbReference type="NCBIfam" id="TIGR04265">
    <property type="entry name" value="bac_cardiolipin"/>
    <property type="match status" value="1"/>
</dbReference>
<evidence type="ECO:0000256" key="2">
    <source>
        <dbReference type="ARBA" id="ARBA00022475"/>
    </source>
</evidence>
<dbReference type="CDD" id="cd09112">
    <property type="entry name" value="PLDc_CLS_2"/>
    <property type="match status" value="1"/>
</dbReference>
<dbReference type="RefSeq" id="WP_201916089.1">
    <property type="nucleotide sequence ID" value="NZ_BAABAX010000001.1"/>
</dbReference>
<dbReference type="Proteomes" id="UP000651057">
    <property type="component" value="Unassembled WGS sequence"/>
</dbReference>
<comment type="caution">
    <text evidence="15">The sequence shown here is derived from an EMBL/GenBank/DDBJ whole genome shotgun (WGS) entry which is preliminary data.</text>
</comment>
<dbReference type="InterPro" id="IPR030874">
    <property type="entry name" value="Cardiolipin_synth_Firmi"/>
</dbReference>
<gene>
    <name evidence="15" type="primary">cls</name>
    <name evidence="15" type="ORF">JJQ60_01005</name>
</gene>
<keyword evidence="11 12" id="KW-1208">Phospholipid metabolism</keyword>
<dbReference type="GO" id="GO:0008808">
    <property type="term" value="F:cardiolipin synthase activity"/>
    <property type="evidence" value="ECO:0007669"/>
    <property type="project" value="UniProtKB-UniRule"/>
</dbReference>
<keyword evidence="7 12" id="KW-1133">Transmembrane helix</keyword>
<keyword evidence="5 12" id="KW-0812">Transmembrane</keyword>
<feature type="active site" evidence="12">
    <location>
        <position position="390"/>
    </location>
</feature>
<evidence type="ECO:0000256" key="6">
    <source>
        <dbReference type="ARBA" id="ARBA00022737"/>
    </source>
</evidence>
<feature type="domain" description="PLD phosphodiesterase" evidence="14">
    <location>
        <begin position="385"/>
        <end position="412"/>
    </location>
</feature>
<evidence type="ECO:0000313" key="16">
    <source>
        <dbReference type="Proteomes" id="UP000651057"/>
    </source>
</evidence>
<dbReference type="InterPro" id="IPR027379">
    <property type="entry name" value="CLS_N"/>
</dbReference>
<sequence>MIFTILLIVYILIGIFIIVKLLLNGIRPTKTLAWMLAIFTIPVGGMLLYLSLGRNRRKNKLFEQKNQQIAAYVQRTEESYDPMPASEYQEHRRVIDLISKNSGFAPSSNNKITLLKDGEATFNAIFSALEKAEKFIHLQYYIFENGELANRLLQLFESKSKKGVSIRILYDGIGSFSLSKKYIKELRNCGCEVYSFLPIQFGKFLSSINYRNHRKIIVIDDKIAFTGGINVSDKYIKGDPYLGIWHDRHIKLEGPIVNSLHAVFAMDWYSTTNDDHILSSTYFIRHPKIGNSSAQIVHSGPDSDFSSTQQAYFSIINQAREYVYIINPYIIPGEGILKALQVAALSGVDVRLLLSDKSDSKIVRWCVRSYFEDLLKTGVSIYLFPENFLHSKIIVADNTISSIGTTNMDIRSFEHNYEVNAVIYDDIFAIALKNDFLKDCNKSIQLKYDTFVQRPWQNKIKEGIAKIFSPVL</sequence>
<name>A0A937A082_9FLAO</name>
<feature type="transmembrane region" description="Helical" evidence="12">
    <location>
        <begin position="32"/>
        <end position="52"/>
    </location>
</feature>
<proteinExistence type="inferred from homology"/>
<dbReference type="EC" id="2.7.8.-" evidence="12 13"/>
<dbReference type="GO" id="GO:0032049">
    <property type="term" value="P:cardiolipin biosynthetic process"/>
    <property type="evidence" value="ECO:0007669"/>
    <property type="project" value="UniProtKB-UniRule"/>
</dbReference>
<evidence type="ECO:0000256" key="5">
    <source>
        <dbReference type="ARBA" id="ARBA00022692"/>
    </source>
</evidence>
<evidence type="ECO:0000256" key="13">
    <source>
        <dbReference type="NCBIfam" id="TIGR04265"/>
    </source>
</evidence>
<keyword evidence="16" id="KW-1185">Reference proteome</keyword>
<evidence type="ECO:0000259" key="14">
    <source>
        <dbReference type="PROSITE" id="PS50035"/>
    </source>
</evidence>
<evidence type="ECO:0000256" key="1">
    <source>
        <dbReference type="ARBA" id="ARBA00004651"/>
    </source>
</evidence>
<feature type="active site" evidence="12">
    <location>
        <position position="397"/>
    </location>
</feature>
<dbReference type="InterPro" id="IPR025202">
    <property type="entry name" value="PLD-like_dom"/>
</dbReference>
<dbReference type="PANTHER" id="PTHR21248">
    <property type="entry name" value="CARDIOLIPIN SYNTHASE"/>
    <property type="match status" value="1"/>
</dbReference>
<dbReference type="PANTHER" id="PTHR21248:SF22">
    <property type="entry name" value="PHOSPHOLIPASE D"/>
    <property type="match status" value="1"/>
</dbReference>
<dbReference type="EMBL" id="JAERQJ010000001">
    <property type="protein sequence ID" value="MBL0682084.1"/>
    <property type="molecule type" value="Genomic_DNA"/>
</dbReference>
<reference evidence="15" key="1">
    <citation type="submission" date="2021-01" db="EMBL/GenBank/DDBJ databases">
        <authorList>
            <person name="Zhong Y.L."/>
        </authorList>
    </citation>
    <scope>NUCLEOTIDE SEQUENCE</scope>
    <source>
        <strain evidence="15">KCTC 23302</strain>
    </source>
</reference>
<evidence type="ECO:0000256" key="3">
    <source>
        <dbReference type="ARBA" id="ARBA00022516"/>
    </source>
</evidence>
<comment type="function">
    <text evidence="12">Catalyzes the reversible phosphatidyl group transfer from one phosphatidylglycerol molecule to another to form cardiolipin (CL) (diphosphatidylglycerol) and glycerol.</text>
</comment>
<dbReference type="InterPro" id="IPR001736">
    <property type="entry name" value="PLipase_D/transphosphatidylase"/>
</dbReference>
<dbReference type="SMART" id="SM00155">
    <property type="entry name" value="PLDc"/>
    <property type="match status" value="2"/>
</dbReference>
<dbReference type="AlphaFoldDB" id="A0A937A082"/>
<keyword evidence="4 12" id="KW-0808">Transferase</keyword>
<keyword evidence="2 12" id="KW-1003">Cell membrane</keyword>
<dbReference type="SUPFAM" id="SSF56024">
    <property type="entry name" value="Phospholipase D/nuclease"/>
    <property type="match status" value="2"/>
</dbReference>
<evidence type="ECO:0000256" key="7">
    <source>
        <dbReference type="ARBA" id="ARBA00022989"/>
    </source>
</evidence>
<evidence type="ECO:0000256" key="9">
    <source>
        <dbReference type="ARBA" id="ARBA00023136"/>
    </source>
</evidence>
<feature type="transmembrane region" description="Helical" evidence="12">
    <location>
        <begin position="7"/>
        <end position="26"/>
    </location>
</feature>
<feature type="domain" description="PLD phosphodiesterase" evidence="14">
    <location>
        <begin position="208"/>
        <end position="235"/>
    </location>
</feature>
<dbReference type="HAMAP" id="MF_01916">
    <property type="entry name" value="Cardiolipin_synth_Cls"/>
    <property type="match status" value="1"/>
</dbReference>
<keyword evidence="10 12" id="KW-0594">Phospholipid biosynthesis</keyword>
<dbReference type="Pfam" id="PF13091">
    <property type="entry name" value="PLDc_2"/>
    <property type="match status" value="2"/>
</dbReference>
<keyword evidence="6" id="KW-0677">Repeat</keyword>
<keyword evidence="9 12" id="KW-0472">Membrane</keyword>
<dbReference type="GO" id="GO:0005886">
    <property type="term" value="C:plasma membrane"/>
    <property type="evidence" value="ECO:0007669"/>
    <property type="project" value="UniProtKB-SubCell"/>
</dbReference>
<feature type="active site" evidence="12">
    <location>
        <position position="213"/>
    </location>
</feature>
<evidence type="ECO:0000256" key="4">
    <source>
        <dbReference type="ARBA" id="ARBA00022679"/>
    </source>
</evidence>
<comment type="similarity">
    <text evidence="12">Belongs to the phospholipase D family. Cardiolipin synthase subfamily.</text>
</comment>
<protein>
    <recommendedName>
        <fullName evidence="12 13">Cardiolipin synthase</fullName>
        <shortName evidence="12">CL synthase</shortName>
        <ecNumber evidence="12 13">2.7.8.-</ecNumber>
    </recommendedName>
</protein>
<dbReference type="PROSITE" id="PS50035">
    <property type="entry name" value="PLD"/>
    <property type="match status" value="2"/>
</dbReference>
<evidence type="ECO:0000313" key="15">
    <source>
        <dbReference type="EMBL" id="MBL0682084.1"/>
    </source>
</evidence>
<keyword evidence="8 12" id="KW-0443">Lipid metabolism</keyword>
<accession>A0A937A082</accession>
<evidence type="ECO:0000256" key="10">
    <source>
        <dbReference type="ARBA" id="ARBA00023209"/>
    </source>
</evidence>
<comment type="catalytic activity">
    <reaction evidence="12">
        <text>2 a 1,2-diacyl-sn-glycero-3-phospho-(1'-sn-glycerol) = a cardiolipin + glycerol</text>
        <dbReference type="Rhea" id="RHEA:31451"/>
        <dbReference type="ChEBI" id="CHEBI:17754"/>
        <dbReference type="ChEBI" id="CHEBI:62237"/>
        <dbReference type="ChEBI" id="CHEBI:64716"/>
    </reaction>
</comment>
<comment type="subcellular location">
    <subcellularLocation>
        <location evidence="1 12">Cell membrane</location>
        <topology evidence="1 12">Multi-pass membrane protein</topology>
    </subcellularLocation>
</comment>
<evidence type="ECO:0000256" key="11">
    <source>
        <dbReference type="ARBA" id="ARBA00023264"/>
    </source>
</evidence>
<dbReference type="InterPro" id="IPR022924">
    <property type="entry name" value="Cardiolipin_synthase"/>
</dbReference>